<feature type="compositionally biased region" description="Gly residues" evidence="1">
    <location>
        <begin position="294"/>
        <end position="303"/>
    </location>
</feature>
<gene>
    <name evidence="2" type="ORF">VKT23_009685</name>
</gene>
<feature type="region of interest" description="Disordered" evidence="1">
    <location>
        <begin position="56"/>
        <end position="165"/>
    </location>
</feature>
<sequence>MSMDIQELSYKRQTRSGATFSSWQRPFEVLKPALSFDLKEAMLRGVHLQQAADALNSAGNSPSAFDQALPLPIDCSPQPSSSTASEDAACQSPVSQATKKQKKTRRSTKVNHDISPQDSTPTPSVPAQSPENLQLPDSSSPKKSTRHGHEHRAKNRTQNQDPTTYQVRPAVLSRVLEEVSVVPVEEKVLEFAGNSSGYIGKDECDGSRATYSLDSVLKMGLELYRWDASFSAAVVDSNERIFSALIEKPAVNDWQVVQQQAAEALEAARDKLELSEEQKDHRRGHYPAMSYGKSMGGGQKVRG</sequence>
<protein>
    <submittedName>
        <fullName evidence="2">Uncharacterized protein</fullName>
    </submittedName>
</protein>
<reference evidence="2 3" key="1">
    <citation type="submission" date="2024-01" db="EMBL/GenBank/DDBJ databases">
        <title>A draft genome for the cacao thread blight pathogen Marasmiellus scandens.</title>
        <authorList>
            <person name="Baruah I.K."/>
            <person name="Leung J."/>
            <person name="Bukari Y."/>
            <person name="Amoako-Attah I."/>
            <person name="Meinhardt L.W."/>
            <person name="Bailey B.A."/>
            <person name="Cohen S.P."/>
        </authorList>
    </citation>
    <scope>NUCLEOTIDE SEQUENCE [LARGE SCALE GENOMIC DNA]</scope>
    <source>
        <strain evidence="2 3">GH-19</strain>
    </source>
</reference>
<feature type="region of interest" description="Disordered" evidence="1">
    <location>
        <begin position="273"/>
        <end position="303"/>
    </location>
</feature>
<proteinExistence type="predicted"/>
<feature type="compositionally biased region" description="Polar residues" evidence="1">
    <location>
        <begin position="156"/>
        <end position="165"/>
    </location>
</feature>
<organism evidence="2 3">
    <name type="scientific">Marasmiellus scandens</name>
    <dbReference type="NCBI Taxonomy" id="2682957"/>
    <lineage>
        <taxon>Eukaryota</taxon>
        <taxon>Fungi</taxon>
        <taxon>Dikarya</taxon>
        <taxon>Basidiomycota</taxon>
        <taxon>Agaricomycotina</taxon>
        <taxon>Agaricomycetes</taxon>
        <taxon>Agaricomycetidae</taxon>
        <taxon>Agaricales</taxon>
        <taxon>Marasmiineae</taxon>
        <taxon>Omphalotaceae</taxon>
        <taxon>Marasmiellus</taxon>
    </lineage>
</organism>
<accession>A0ABR1JGF0</accession>
<feature type="region of interest" description="Disordered" evidence="1">
    <location>
        <begin position="1"/>
        <end position="22"/>
    </location>
</feature>
<comment type="caution">
    <text evidence="2">The sequence shown here is derived from an EMBL/GenBank/DDBJ whole genome shotgun (WGS) entry which is preliminary data.</text>
</comment>
<evidence type="ECO:0000313" key="3">
    <source>
        <dbReference type="Proteomes" id="UP001498398"/>
    </source>
</evidence>
<evidence type="ECO:0000313" key="2">
    <source>
        <dbReference type="EMBL" id="KAK7458686.1"/>
    </source>
</evidence>
<dbReference type="EMBL" id="JBANRG010000017">
    <property type="protein sequence ID" value="KAK7458686.1"/>
    <property type="molecule type" value="Genomic_DNA"/>
</dbReference>
<keyword evidence="3" id="KW-1185">Reference proteome</keyword>
<feature type="compositionally biased region" description="Polar residues" evidence="1">
    <location>
        <begin position="114"/>
        <end position="142"/>
    </location>
</feature>
<feature type="compositionally biased region" description="Basic residues" evidence="1">
    <location>
        <begin position="143"/>
        <end position="155"/>
    </location>
</feature>
<feature type="compositionally biased region" description="Basic residues" evidence="1">
    <location>
        <begin position="99"/>
        <end position="109"/>
    </location>
</feature>
<name>A0ABR1JGF0_9AGAR</name>
<dbReference type="Proteomes" id="UP001498398">
    <property type="component" value="Unassembled WGS sequence"/>
</dbReference>
<evidence type="ECO:0000256" key="1">
    <source>
        <dbReference type="SAM" id="MobiDB-lite"/>
    </source>
</evidence>